<proteinExistence type="predicted"/>
<dbReference type="PANTHER" id="PTHR31425:SF48">
    <property type="entry name" value="MULTIPLE C2 DOMAIN AND TRANSMEMBRANE REGION PROTEIN 10"/>
    <property type="match status" value="1"/>
</dbReference>
<organism evidence="3 4">
    <name type="scientific">Theobroma cacao</name>
    <name type="common">Cacao</name>
    <name type="synonym">Cocoa</name>
    <dbReference type="NCBI Taxonomy" id="3641"/>
    <lineage>
        <taxon>Eukaryota</taxon>
        <taxon>Viridiplantae</taxon>
        <taxon>Streptophyta</taxon>
        <taxon>Embryophyta</taxon>
        <taxon>Tracheophyta</taxon>
        <taxon>Spermatophyta</taxon>
        <taxon>Magnoliopsida</taxon>
        <taxon>eudicotyledons</taxon>
        <taxon>Gunneridae</taxon>
        <taxon>Pentapetalae</taxon>
        <taxon>rosids</taxon>
        <taxon>malvids</taxon>
        <taxon>Malvales</taxon>
        <taxon>Malvaceae</taxon>
        <taxon>Byttnerioideae</taxon>
        <taxon>Theobroma</taxon>
    </lineage>
</organism>
<name>A0A061DW86_THECC</name>
<keyword evidence="3" id="KW-0328">Glycosyltransferase</keyword>
<feature type="signal peptide" evidence="1">
    <location>
        <begin position="1"/>
        <end position="19"/>
    </location>
</feature>
<dbReference type="Gene3D" id="2.60.40.150">
    <property type="entry name" value="C2 domain"/>
    <property type="match status" value="1"/>
</dbReference>
<dbReference type="eggNOG" id="ENOG502QSFJ">
    <property type="taxonomic scope" value="Eukaryota"/>
</dbReference>
<reference evidence="3 4" key="1">
    <citation type="journal article" date="2013" name="Genome Biol.">
        <title>The genome sequence of the most widely cultivated cacao type and its use to identify candidate genes regulating pod color.</title>
        <authorList>
            <person name="Motamayor J.C."/>
            <person name="Mockaitis K."/>
            <person name="Schmutz J."/>
            <person name="Haiminen N."/>
            <person name="Iii D.L."/>
            <person name="Cornejo O."/>
            <person name="Findley S.D."/>
            <person name="Zheng P."/>
            <person name="Utro F."/>
            <person name="Royaert S."/>
            <person name="Saski C."/>
            <person name="Jenkins J."/>
            <person name="Podicheti R."/>
            <person name="Zhao M."/>
            <person name="Scheffler B.E."/>
            <person name="Stack J.C."/>
            <person name="Feltus F.A."/>
            <person name="Mustiga G.M."/>
            <person name="Amores F."/>
            <person name="Phillips W."/>
            <person name="Marelli J.P."/>
            <person name="May G.D."/>
            <person name="Shapiro H."/>
            <person name="Ma J."/>
            <person name="Bustamante C.D."/>
            <person name="Schnell R.J."/>
            <person name="Main D."/>
            <person name="Gilbert D."/>
            <person name="Parida L."/>
            <person name="Kuhn D.N."/>
        </authorList>
    </citation>
    <scope>NUCLEOTIDE SEQUENCE [LARGE SCALE GENOMIC DNA]</scope>
    <source>
        <strain evidence="4">cv. Matina 1-6</strain>
    </source>
</reference>
<sequence>MSLHYFFFLSNSPFFFVLSGLLFQEIAKPTMNTIVTTGKEKLVEVVAAHSLMPKDRERSSSPFVEVEFENQRHRTKIIEVNVFNERSSSNSRNFLKKMRVSGSSIAKEGEEAPQMYTLDKRSLFSHTREEITLKLYVSTRKEVKEVGIDNGMMVSASISSAGPAVPLAVGGVTGGGTGVRGHGGRLMFLLDINNNQEGNKDDLFGRVWFDLSDVLKKVPFDSQLAPKWYRMENRKEDKSKGEVMLPIWFGTQDHVELGRDEVVGRVLLLVTAIEKGSDHKQVVSRWFNLDNHFGNSVETKLVTPHS</sequence>
<dbReference type="PANTHER" id="PTHR31425">
    <property type="entry name" value="PHOSPHORIBOSYLANTHRANILATE TRANSFERASE ISOFORM 1"/>
    <property type="match status" value="1"/>
</dbReference>
<accession>A0A061DW86</accession>
<keyword evidence="1" id="KW-0732">Signal</keyword>
<evidence type="ECO:0000313" key="3">
    <source>
        <dbReference type="EMBL" id="EOX94253.1"/>
    </source>
</evidence>
<keyword evidence="4" id="KW-1185">Reference proteome</keyword>
<feature type="domain" description="C2" evidence="2">
    <location>
        <begin position="43"/>
        <end position="86"/>
    </location>
</feature>
<evidence type="ECO:0000313" key="4">
    <source>
        <dbReference type="Proteomes" id="UP000026915"/>
    </source>
</evidence>
<feature type="chain" id="PRO_5001596751" evidence="1">
    <location>
        <begin position="20"/>
        <end position="306"/>
    </location>
</feature>
<protein>
    <submittedName>
        <fullName evidence="3">C2 calcium/lipid-binding plant phosphoribosyltransferase family protein</fullName>
    </submittedName>
</protein>
<gene>
    <name evidence="3" type="ORF">TCM_003810</name>
</gene>
<dbReference type="InParanoid" id="A0A061DW86"/>
<dbReference type="Proteomes" id="UP000026915">
    <property type="component" value="Chromosome 1"/>
</dbReference>
<evidence type="ECO:0000256" key="1">
    <source>
        <dbReference type="SAM" id="SignalP"/>
    </source>
</evidence>
<dbReference type="InterPro" id="IPR000008">
    <property type="entry name" value="C2_dom"/>
</dbReference>
<keyword evidence="3" id="KW-0808">Transferase</keyword>
<dbReference type="Gramene" id="EOX94253">
    <property type="protein sequence ID" value="EOX94253"/>
    <property type="gene ID" value="TCM_003810"/>
</dbReference>
<dbReference type="EMBL" id="CM001879">
    <property type="protein sequence ID" value="EOX94253.1"/>
    <property type="molecule type" value="Genomic_DNA"/>
</dbReference>
<dbReference type="SUPFAM" id="SSF49562">
    <property type="entry name" value="C2 domain (Calcium/lipid-binding domain, CaLB)"/>
    <property type="match status" value="1"/>
</dbReference>
<dbReference type="AlphaFoldDB" id="A0A061DW86"/>
<dbReference type="GO" id="GO:0016757">
    <property type="term" value="F:glycosyltransferase activity"/>
    <property type="evidence" value="ECO:0007669"/>
    <property type="project" value="UniProtKB-KW"/>
</dbReference>
<dbReference type="InterPro" id="IPR047259">
    <property type="entry name" value="QUIRKY-like"/>
</dbReference>
<dbReference type="Pfam" id="PF00168">
    <property type="entry name" value="C2"/>
    <property type="match status" value="1"/>
</dbReference>
<dbReference type="HOGENOM" id="CLU_910350_0_0_1"/>
<dbReference type="STRING" id="3641.A0A061DW86"/>
<dbReference type="InterPro" id="IPR035892">
    <property type="entry name" value="C2_domain_sf"/>
</dbReference>
<evidence type="ECO:0000259" key="2">
    <source>
        <dbReference type="Pfam" id="PF00168"/>
    </source>
</evidence>